<dbReference type="OrthoDB" id="9812260at2"/>
<dbReference type="GO" id="GO:0003677">
    <property type="term" value="F:DNA binding"/>
    <property type="evidence" value="ECO:0007669"/>
    <property type="project" value="UniProtKB-KW"/>
</dbReference>
<dbReference type="InterPro" id="IPR016032">
    <property type="entry name" value="Sig_transdc_resp-reg_C-effctor"/>
</dbReference>
<proteinExistence type="predicted"/>
<dbReference type="PANTHER" id="PTHR44688:SF16">
    <property type="entry name" value="DNA-BINDING TRANSCRIPTIONAL ACTIVATOR DEVR_DOSR"/>
    <property type="match status" value="1"/>
</dbReference>
<gene>
    <name evidence="5" type="ORF">MFFC18_09350</name>
</gene>
<dbReference type="EMBL" id="CP042912">
    <property type="protein sequence ID" value="QEG21083.1"/>
    <property type="molecule type" value="Genomic_DNA"/>
</dbReference>
<evidence type="ECO:0000256" key="2">
    <source>
        <dbReference type="ARBA" id="ARBA00023125"/>
    </source>
</evidence>
<dbReference type="Proteomes" id="UP000322214">
    <property type="component" value="Chromosome"/>
</dbReference>
<dbReference type="SUPFAM" id="SSF46894">
    <property type="entry name" value="C-terminal effector domain of the bipartite response regulators"/>
    <property type="match status" value="1"/>
</dbReference>
<dbReference type="Gene3D" id="1.10.10.10">
    <property type="entry name" value="Winged helix-like DNA-binding domain superfamily/Winged helix DNA-binding domain"/>
    <property type="match status" value="1"/>
</dbReference>
<evidence type="ECO:0000259" key="4">
    <source>
        <dbReference type="PROSITE" id="PS50043"/>
    </source>
</evidence>
<dbReference type="KEGG" id="mff:MFFC18_09350"/>
<dbReference type="PANTHER" id="PTHR44688">
    <property type="entry name" value="DNA-BINDING TRANSCRIPTIONAL ACTIVATOR DEVR_DOSR"/>
    <property type="match status" value="1"/>
</dbReference>
<dbReference type="AlphaFoldDB" id="A0A5B9PDQ5"/>
<dbReference type="InterPro" id="IPR036388">
    <property type="entry name" value="WH-like_DNA-bd_sf"/>
</dbReference>
<dbReference type="Pfam" id="PF00196">
    <property type="entry name" value="GerE"/>
    <property type="match status" value="1"/>
</dbReference>
<organism evidence="5 6">
    <name type="scientific">Mariniblastus fucicola</name>
    <dbReference type="NCBI Taxonomy" id="980251"/>
    <lineage>
        <taxon>Bacteria</taxon>
        <taxon>Pseudomonadati</taxon>
        <taxon>Planctomycetota</taxon>
        <taxon>Planctomycetia</taxon>
        <taxon>Pirellulales</taxon>
        <taxon>Pirellulaceae</taxon>
        <taxon>Mariniblastus</taxon>
    </lineage>
</organism>
<evidence type="ECO:0000313" key="6">
    <source>
        <dbReference type="Proteomes" id="UP000322214"/>
    </source>
</evidence>
<accession>A0A5B9PDQ5</accession>
<evidence type="ECO:0000313" key="5">
    <source>
        <dbReference type="EMBL" id="QEG21083.1"/>
    </source>
</evidence>
<dbReference type="GO" id="GO:0006355">
    <property type="term" value="P:regulation of DNA-templated transcription"/>
    <property type="evidence" value="ECO:0007669"/>
    <property type="project" value="InterPro"/>
</dbReference>
<dbReference type="CDD" id="cd06170">
    <property type="entry name" value="LuxR_C_like"/>
    <property type="match status" value="1"/>
</dbReference>
<dbReference type="PRINTS" id="PR00038">
    <property type="entry name" value="HTHLUXR"/>
</dbReference>
<name>A0A5B9PDQ5_9BACT</name>
<protein>
    <submittedName>
        <fullName evidence="5">Response regulator FixJ</fullName>
    </submittedName>
</protein>
<keyword evidence="6" id="KW-1185">Reference proteome</keyword>
<keyword evidence="1" id="KW-0805">Transcription regulation</keyword>
<keyword evidence="2" id="KW-0238">DNA-binding</keyword>
<reference evidence="5 6" key="1">
    <citation type="submission" date="2019-08" db="EMBL/GenBank/DDBJ databases">
        <title>Deep-cultivation of Planctomycetes and their phenomic and genomic characterization uncovers novel biology.</title>
        <authorList>
            <person name="Wiegand S."/>
            <person name="Jogler M."/>
            <person name="Boedeker C."/>
            <person name="Pinto D."/>
            <person name="Vollmers J."/>
            <person name="Rivas-Marin E."/>
            <person name="Kohn T."/>
            <person name="Peeters S.H."/>
            <person name="Heuer A."/>
            <person name="Rast P."/>
            <person name="Oberbeckmann S."/>
            <person name="Bunk B."/>
            <person name="Jeske O."/>
            <person name="Meyerdierks A."/>
            <person name="Storesund J.E."/>
            <person name="Kallscheuer N."/>
            <person name="Luecker S."/>
            <person name="Lage O.M."/>
            <person name="Pohl T."/>
            <person name="Merkel B.J."/>
            <person name="Hornburger P."/>
            <person name="Mueller R.-W."/>
            <person name="Bruemmer F."/>
            <person name="Labrenz M."/>
            <person name="Spormann A.M."/>
            <person name="Op den Camp H."/>
            <person name="Overmann J."/>
            <person name="Amann R."/>
            <person name="Jetten M.S.M."/>
            <person name="Mascher T."/>
            <person name="Medema M.H."/>
            <person name="Devos D.P."/>
            <person name="Kaster A.-K."/>
            <person name="Ovreas L."/>
            <person name="Rohde M."/>
            <person name="Galperin M.Y."/>
            <person name="Jogler C."/>
        </authorList>
    </citation>
    <scope>NUCLEOTIDE SEQUENCE [LARGE SCALE GENOMIC DNA]</scope>
    <source>
        <strain evidence="5 6">FC18</strain>
    </source>
</reference>
<keyword evidence="3" id="KW-0804">Transcription</keyword>
<dbReference type="PROSITE" id="PS50043">
    <property type="entry name" value="HTH_LUXR_2"/>
    <property type="match status" value="1"/>
</dbReference>
<feature type="domain" description="HTH luxR-type" evidence="4">
    <location>
        <begin position="145"/>
        <end position="210"/>
    </location>
</feature>
<dbReference type="InterPro" id="IPR000792">
    <property type="entry name" value="Tscrpt_reg_LuxR_C"/>
</dbReference>
<evidence type="ECO:0000256" key="3">
    <source>
        <dbReference type="ARBA" id="ARBA00023163"/>
    </source>
</evidence>
<evidence type="ECO:0000256" key="1">
    <source>
        <dbReference type="ARBA" id="ARBA00023015"/>
    </source>
</evidence>
<dbReference type="SMART" id="SM00421">
    <property type="entry name" value="HTH_LUXR"/>
    <property type="match status" value="1"/>
</dbReference>
<dbReference type="RefSeq" id="WP_075081889.1">
    <property type="nucleotide sequence ID" value="NZ_CP042912.1"/>
</dbReference>
<dbReference type="STRING" id="980251.GCA_001642875_02005"/>
<sequence length="243" mass="27222">MSMRQQTSDSGKLFLLGGDNVRFLVEEPVRMALDGLTVVSLKHESECAAAVDRAVDQMTPVCMIAGAESLSDDVPDWVAKTRKRFPWLPIVVLDRCNSETDSPESLPQLVESVSIIQYPYTQKAVIDAIEKSIWWSTNLCRMLERVSYFANLSERELAIVSMATDGVPNKSMARRLEVSIKTIEKNRRTAYEKLKIASSAEMAALVTFRRYFNRSIEPIRNNAATPLAPNISIATTMPMQTTE</sequence>